<comment type="similarity">
    <text evidence="4 19">In the C-terminal section; belongs to the NnrD/CARKD family.</text>
</comment>
<feature type="binding site" evidence="18">
    <location>
        <position position="155"/>
    </location>
    <ligand>
        <name>(6S)-NADPHX</name>
        <dbReference type="ChEBI" id="CHEBI:64076"/>
    </ligand>
</feature>
<feature type="domain" description="YjeF C-terminal" evidence="20">
    <location>
        <begin position="234"/>
        <end position="508"/>
    </location>
</feature>
<protein>
    <recommendedName>
        <fullName evidence="19">Bifunctional NAD(P)H-hydrate repair enzyme</fullName>
    </recommendedName>
    <alternativeName>
        <fullName evidence="19">Nicotinamide nucleotide repair protein</fullName>
    </alternativeName>
    <domain>
        <recommendedName>
            <fullName evidence="19">ADP-dependent (S)-NAD(P)H-hydrate dehydratase</fullName>
            <ecNumber evidence="19">4.2.1.136</ecNumber>
        </recommendedName>
        <alternativeName>
            <fullName evidence="19">ADP-dependent NAD(P)HX dehydratase</fullName>
        </alternativeName>
    </domain>
    <domain>
        <recommendedName>
            <fullName evidence="19">NAD(P)H-hydrate epimerase</fullName>
            <ecNumber evidence="19">5.1.99.6</ecNumber>
        </recommendedName>
    </domain>
</protein>
<evidence type="ECO:0000256" key="6">
    <source>
        <dbReference type="ARBA" id="ARBA00022741"/>
    </source>
</evidence>
<dbReference type="EC" id="5.1.99.6" evidence="19"/>
<keyword evidence="12 17" id="KW-0456">Lyase</keyword>
<comment type="subunit">
    <text evidence="17">Homotetramer.</text>
</comment>
<dbReference type="EMBL" id="PYVS01000007">
    <property type="protein sequence ID" value="PTB83192.1"/>
    <property type="molecule type" value="Genomic_DNA"/>
</dbReference>
<feature type="binding site" evidence="18">
    <location>
        <begin position="60"/>
        <end position="64"/>
    </location>
    <ligand>
        <name>(6S)-NADPHX</name>
        <dbReference type="ChEBI" id="CHEBI:64076"/>
    </ligand>
</feature>
<evidence type="ECO:0000256" key="14">
    <source>
        <dbReference type="ARBA" id="ARBA00025153"/>
    </source>
</evidence>
<evidence type="ECO:0000256" key="11">
    <source>
        <dbReference type="ARBA" id="ARBA00023235"/>
    </source>
</evidence>
<evidence type="ECO:0000259" key="21">
    <source>
        <dbReference type="PROSITE" id="PS51385"/>
    </source>
</evidence>
<accession>A0A2T4CNW1</accession>
<feature type="binding site" evidence="17">
    <location>
        <position position="327"/>
    </location>
    <ligand>
        <name>(6S)-NADPHX</name>
        <dbReference type="ChEBI" id="CHEBI:64076"/>
    </ligand>
</feature>
<dbReference type="SUPFAM" id="SSF53613">
    <property type="entry name" value="Ribokinase-like"/>
    <property type="match status" value="1"/>
</dbReference>
<keyword evidence="5 18" id="KW-0479">Metal-binding</keyword>
<keyword evidence="6 17" id="KW-0547">Nucleotide-binding</keyword>
<keyword evidence="11 18" id="KW-0413">Isomerase</keyword>
<feature type="binding site" evidence="17">
    <location>
        <position position="269"/>
    </location>
    <ligand>
        <name>(6S)-NADPHX</name>
        <dbReference type="ChEBI" id="CHEBI:64076"/>
    </ligand>
</feature>
<dbReference type="EC" id="4.2.1.136" evidence="19"/>
<dbReference type="Pfam" id="PF01256">
    <property type="entry name" value="Carb_kinase"/>
    <property type="match status" value="1"/>
</dbReference>
<name>A0A2T4CNW1_9GAMM</name>
<evidence type="ECO:0000256" key="13">
    <source>
        <dbReference type="ARBA" id="ARBA00023268"/>
    </source>
</evidence>
<dbReference type="GO" id="GO:0052855">
    <property type="term" value="F:ADP-dependent NAD(P)H-hydrate dehydratase activity"/>
    <property type="evidence" value="ECO:0007669"/>
    <property type="project" value="UniProtKB-UniRule"/>
</dbReference>
<comment type="catalytic activity">
    <reaction evidence="1 18 19">
        <text>(6R)-NADHX = (6S)-NADHX</text>
        <dbReference type="Rhea" id="RHEA:32215"/>
        <dbReference type="ChEBI" id="CHEBI:64074"/>
        <dbReference type="ChEBI" id="CHEBI:64075"/>
        <dbReference type="EC" id="5.1.99.6"/>
    </reaction>
</comment>
<evidence type="ECO:0000256" key="7">
    <source>
        <dbReference type="ARBA" id="ARBA00022840"/>
    </source>
</evidence>
<keyword evidence="10 17" id="KW-0520">NAD</keyword>
<evidence type="ECO:0000256" key="1">
    <source>
        <dbReference type="ARBA" id="ARBA00000013"/>
    </source>
</evidence>
<dbReference type="PROSITE" id="PS51385">
    <property type="entry name" value="YJEF_N"/>
    <property type="match status" value="1"/>
</dbReference>
<comment type="catalytic activity">
    <reaction evidence="15 17 19">
        <text>(6S)-NADHX + ADP = AMP + phosphate + NADH + H(+)</text>
        <dbReference type="Rhea" id="RHEA:32223"/>
        <dbReference type="ChEBI" id="CHEBI:15378"/>
        <dbReference type="ChEBI" id="CHEBI:43474"/>
        <dbReference type="ChEBI" id="CHEBI:57945"/>
        <dbReference type="ChEBI" id="CHEBI:64074"/>
        <dbReference type="ChEBI" id="CHEBI:456215"/>
        <dbReference type="ChEBI" id="CHEBI:456216"/>
        <dbReference type="EC" id="4.2.1.136"/>
    </reaction>
</comment>
<dbReference type="AlphaFoldDB" id="A0A2T4CNW1"/>
<organism evidence="22 23">
    <name type="scientific">Pseudidiomarina aestuarii</name>
    <dbReference type="NCBI Taxonomy" id="624146"/>
    <lineage>
        <taxon>Bacteria</taxon>
        <taxon>Pseudomonadati</taxon>
        <taxon>Pseudomonadota</taxon>
        <taxon>Gammaproteobacteria</taxon>
        <taxon>Alteromonadales</taxon>
        <taxon>Idiomarinaceae</taxon>
        <taxon>Pseudidiomarina</taxon>
    </lineage>
</organism>
<dbReference type="Proteomes" id="UP000243022">
    <property type="component" value="Unassembled WGS sequence"/>
</dbReference>
<feature type="binding site" evidence="18">
    <location>
        <begin position="126"/>
        <end position="132"/>
    </location>
    <ligand>
        <name>(6S)-NADPHX</name>
        <dbReference type="ChEBI" id="CHEBI:64076"/>
    </ligand>
</feature>
<evidence type="ECO:0000256" key="9">
    <source>
        <dbReference type="ARBA" id="ARBA00022958"/>
    </source>
</evidence>
<evidence type="ECO:0000313" key="23">
    <source>
        <dbReference type="Proteomes" id="UP000243022"/>
    </source>
</evidence>
<dbReference type="InterPro" id="IPR004443">
    <property type="entry name" value="YjeF_N_dom"/>
</dbReference>
<evidence type="ECO:0000259" key="20">
    <source>
        <dbReference type="PROSITE" id="PS51383"/>
    </source>
</evidence>
<keyword evidence="13" id="KW-0511">Multifunctional enzyme</keyword>
<comment type="cofactor">
    <cofactor evidence="17">
        <name>Mg(2+)</name>
        <dbReference type="ChEBI" id="CHEBI:18420"/>
    </cofactor>
</comment>
<gene>
    <name evidence="18" type="primary">nnrE</name>
    <name evidence="17" type="synonym">nnrD</name>
    <name evidence="22" type="ORF">C9986_00785</name>
</gene>
<keyword evidence="7 17" id="KW-0067">ATP-binding</keyword>
<comment type="similarity">
    <text evidence="17">Belongs to the NnrD/CARKD family.</text>
</comment>
<dbReference type="InterPro" id="IPR030677">
    <property type="entry name" value="Nnr"/>
</dbReference>
<dbReference type="PIRSF" id="PIRSF017184">
    <property type="entry name" value="Nnr"/>
    <property type="match status" value="1"/>
</dbReference>
<feature type="binding site" evidence="18">
    <location>
        <position position="61"/>
    </location>
    <ligand>
        <name>K(+)</name>
        <dbReference type="ChEBI" id="CHEBI:29103"/>
    </ligand>
</feature>
<dbReference type="PROSITE" id="PS51383">
    <property type="entry name" value="YJEF_C_3"/>
    <property type="match status" value="1"/>
</dbReference>
<evidence type="ECO:0000256" key="17">
    <source>
        <dbReference type="HAMAP-Rule" id="MF_01965"/>
    </source>
</evidence>
<feature type="binding site" evidence="17">
    <location>
        <position position="451"/>
    </location>
    <ligand>
        <name>(6S)-NADPHX</name>
        <dbReference type="ChEBI" id="CHEBI:64076"/>
    </ligand>
</feature>
<evidence type="ECO:0000256" key="19">
    <source>
        <dbReference type="PIRNR" id="PIRNR017184"/>
    </source>
</evidence>
<dbReference type="InterPro" id="IPR036652">
    <property type="entry name" value="YjeF_N_dom_sf"/>
</dbReference>
<feature type="domain" description="YjeF N-terminal" evidence="21">
    <location>
        <begin position="12"/>
        <end position="212"/>
    </location>
</feature>
<dbReference type="SUPFAM" id="SSF64153">
    <property type="entry name" value="YjeF N-terminal domain-like"/>
    <property type="match status" value="1"/>
</dbReference>
<dbReference type="HAMAP" id="MF_01965">
    <property type="entry name" value="NADHX_dehydratase"/>
    <property type="match status" value="1"/>
</dbReference>
<comment type="similarity">
    <text evidence="18">Belongs to the NnrE/AIBP family.</text>
</comment>
<evidence type="ECO:0000313" key="22">
    <source>
        <dbReference type="EMBL" id="PTB83192.1"/>
    </source>
</evidence>
<evidence type="ECO:0000256" key="10">
    <source>
        <dbReference type="ARBA" id="ARBA00023027"/>
    </source>
</evidence>
<dbReference type="HAMAP" id="MF_01966">
    <property type="entry name" value="NADHX_epimerase"/>
    <property type="match status" value="1"/>
</dbReference>
<dbReference type="InterPro" id="IPR029056">
    <property type="entry name" value="Ribokinase-like"/>
</dbReference>
<feature type="binding site" evidence="18">
    <location>
        <position position="122"/>
    </location>
    <ligand>
        <name>K(+)</name>
        <dbReference type="ChEBI" id="CHEBI:29103"/>
    </ligand>
</feature>
<feature type="binding site" evidence="18">
    <location>
        <position position="158"/>
    </location>
    <ligand>
        <name>K(+)</name>
        <dbReference type="ChEBI" id="CHEBI:29103"/>
    </ligand>
</feature>
<evidence type="ECO:0000256" key="15">
    <source>
        <dbReference type="ARBA" id="ARBA00048238"/>
    </source>
</evidence>
<dbReference type="PANTHER" id="PTHR12592">
    <property type="entry name" value="ATP-DEPENDENT (S)-NAD(P)H-HYDRATE DEHYDRATASE FAMILY MEMBER"/>
    <property type="match status" value="1"/>
</dbReference>
<comment type="function">
    <text evidence="14 19">Bifunctional enzyme that catalyzes the epimerization of the S- and R-forms of NAD(P)HX and the dehydration of the S-form of NAD(P)HX at the expense of ADP, which is converted to AMP. This allows the repair of both epimers of NAD(P)HX, a damaged form of NAD(P)H that is a result of enzymatic or heat-dependent hydration.</text>
</comment>
<dbReference type="InterPro" id="IPR017953">
    <property type="entry name" value="Carbohydrate_kinase_pred_CS"/>
</dbReference>
<evidence type="ECO:0000256" key="16">
    <source>
        <dbReference type="ARBA" id="ARBA00049209"/>
    </source>
</evidence>
<comment type="similarity">
    <text evidence="3 19">In the N-terminal section; belongs to the NnrE/AIBP family.</text>
</comment>
<sequence>MNRDNVYTTATIRSGELAAAEACGLDAKQLMQRAAQACVQKLQQVCPAPARILVLCGPGNNGGDAWFVARYAQQAHYQVTVVAAQPKSELAKQAAAAWREADGRVIDLAETLSVNEFDWVVDGLLGNGVSREVSGHYRRWIETLNQSAVPVLSIDIPSGLDSDSGQPQGLAVRARDTVTMIAWKPGLLTGEAVDYVGHLTLADLDVGRAFEQQQSRLGHILTDAIAERLLQVSGTDSAVHPNKVSQQNVHKGTFGHIVIVGGGPGMAGAAILAGQAALRSGAGKVSVLCHPDSRAIIAQAQPELMVESFAEGRHRLEQANVVAVGPGLGFKPENAWAHDTWREVMSHCVERNVPMVIDADGLNWLAHADQCSQPLPQHTVLTPHPAEAARLLGCSAAVIQNDRVQAIQQLVENFSATVVLKGAGTLVAAPQQSLWFCRRGSSALATAGTGDVLTGVIATLLVGRTPVEAAAAAVWLHARAGEIAALDGERGTLASDLLPIIRQLRNAPNY</sequence>
<dbReference type="InterPro" id="IPR000631">
    <property type="entry name" value="CARKD"/>
</dbReference>
<evidence type="ECO:0000256" key="3">
    <source>
        <dbReference type="ARBA" id="ARBA00006001"/>
    </source>
</evidence>
<comment type="cofactor">
    <cofactor evidence="18 19">
        <name>K(+)</name>
        <dbReference type="ChEBI" id="CHEBI:29103"/>
    </cofactor>
    <text evidence="18 19">Binds 1 potassium ion per subunit.</text>
</comment>
<dbReference type="GO" id="GO:0005524">
    <property type="term" value="F:ATP binding"/>
    <property type="evidence" value="ECO:0007669"/>
    <property type="project" value="UniProtKB-UniRule"/>
</dbReference>
<dbReference type="GO" id="GO:0110051">
    <property type="term" value="P:metabolite repair"/>
    <property type="evidence" value="ECO:0007669"/>
    <property type="project" value="TreeGrafter"/>
</dbReference>
<evidence type="ECO:0000256" key="2">
    <source>
        <dbReference type="ARBA" id="ARBA00000909"/>
    </source>
</evidence>
<evidence type="ECO:0000256" key="4">
    <source>
        <dbReference type="ARBA" id="ARBA00009524"/>
    </source>
</evidence>
<comment type="function">
    <text evidence="17">Catalyzes the dehydration of the S-form of NAD(P)HX at the expense of ADP, which is converted to AMP. Together with NAD(P)HX epimerase, which catalyzes the epimerization of the S- and R-forms, the enzyme allows the repair of both epimers of NAD(P)HX, a damaged form of NAD(P)H that is a result of enzymatic or heat-dependent hydration.</text>
</comment>
<dbReference type="CDD" id="cd01171">
    <property type="entry name" value="YXKO-related"/>
    <property type="match status" value="1"/>
</dbReference>
<comment type="function">
    <text evidence="18">Catalyzes the epimerization of the S- and R-forms of NAD(P)HX, a damaged form of NAD(P)H that is a result of enzymatic or heat-dependent hydration. This is a prerequisite for the S-specific NAD(P)H-hydrate dehydratase to allow the repair of both epimers of NAD(P)HX.</text>
</comment>
<dbReference type="Gene3D" id="3.40.50.10260">
    <property type="entry name" value="YjeF N-terminal domain"/>
    <property type="match status" value="1"/>
</dbReference>
<evidence type="ECO:0000256" key="8">
    <source>
        <dbReference type="ARBA" id="ARBA00022857"/>
    </source>
</evidence>
<dbReference type="GO" id="GO:0046872">
    <property type="term" value="F:metal ion binding"/>
    <property type="evidence" value="ECO:0007669"/>
    <property type="project" value="UniProtKB-UniRule"/>
</dbReference>
<dbReference type="PANTHER" id="PTHR12592:SF0">
    <property type="entry name" value="ATP-DEPENDENT (S)-NAD(P)H-HYDRATE DEHYDRATASE"/>
    <property type="match status" value="1"/>
</dbReference>
<feature type="binding site" evidence="17">
    <location>
        <position position="450"/>
    </location>
    <ligand>
        <name>AMP</name>
        <dbReference type="ChEBI" id="CHEBI:456215"/>
    </ligand>
</feature>
<evidence type="ECO:0000256" key="18">
    <source>
        <dbReference type="HAMAP-Rule" id="MF_01966"/>
    </source>
</evidence>
<keyword evidence="8 17" id="KW-0521">NADP</keyword>
<dbReference type="Gene3D" id="3.40.1190.20">
    <property type="match status" value="1"/>
</dbReference>
<comment type="catalytic activity">
    <reaction evidence="16 17 19">
        <text>(6S)-NADPHX + ADP = AMP + phosphate + NADPH + H(+)</text>
        <dbReference type="Rhea" id="RHEA:32235"/>
        <dbReference type="ChEBI" id="CHEBI:15378"/>
        <dbReference type="ChEBI" id="CHEBI:43474"/>
        <dbReference type="ChEBI" id="CHEBI:57783"/>
        <dbReference type="ChEBI" id="CHEBI:64076"/>
        <dbReference type="ChEBI" id="CHEBI:456215"/>
        <dbReference type="ChEBI" id="CHEBI:456216"/>
        <dbReference type="EC" id="4.2.1.136"/>
    </reaction>
</comment>
<dbReference type="GO" id="GO:0046496">
    <property type="term" value="P:nicotinamide nucleotide metabolic process"/>
    <property type="evidence" value="ECO:0007669"/>
    <property type="project" value="UniProtKB-UniRule"/>
</dbReference>
<evidence type="ECO:0000256" key="5">
    <source>
        <dbReference type="ARBA" id="ARBA00022723"/>
    </source>
</evidence>
<proteinExistence type="inferred from homology"/>
<dbReference type="PROSITE" id="PS01050">
    <property type="entry name" value="YJEF_C_2"/>
    <property type="match status" value="1"/>
</dbReference>
<reference evidence="22 23" key="1">
    <citation type="submission" date="2018-03" db="EMBL/GenBank/DDBJ databases">
        <title>Cross-interface Injection: A General Nanoliter Liquid Handling Method Applied to Single Cells Genome Amplification Automated Nanoliter Liquid Handling Applied to Single Cell Multiple Displacement Amplification.</title>
        <authorList>
            <person name="Yun J."/>
            <person name="Xu P."/>
            <person name="Xu J."/>
            <person name="Dai X."/>
            <person name="Wang Y."/>
            <person name="Zheng X."/>
            <person name="Cao C."/>
            <person name="Yi Q."/>
            <person name="Zhu Y."/>
            <person name="Wang L."/>
            <person name="Dong Z."/>
            <person name="Huang Y."/>
            <person name="Huang L."/>
            <person name="Du W."/>
        </authorList>
    </citation>
    <scope>NUCLEOTIDE SEQUENCE [LARGE SCALE GENOMIC DNA]</scope>
    <source>
        <strain evidence="22 23">Z-E1-2</strain>
    </source>
</reference>
<feature type="binding site" evidence="18">
    <location>
        <position position="137"/>
    </location>
    <ligand>
        <name>(6S)-NADPHX</name>
        <dbReference type="ChEBI" id="CHEBI:64076"/>
    </ligand>
</feature>
<dbReference type="NCBIfam" id="TIGR00196">
    <property type="entry name" value="yjeF_cterm"/>
    <property type="match status" value="1"/>
</dbReference>
<feature type="binding site" evidence="17">
    <location>
        <position position="384"/>
    </location>
    <ligand>
        <name>(6S)-NADPHX</name>
        <dbReference type="ChEBI" id="CHEBI:64076"/>
    </ligand>
</feature>
<evidence type="ECO:0000256" key="12">
    <source>
        <dbReference type="ARBA" id="ARBA00023239"/>
    </source>
</evidence>
<feature type="binding site" evidence="17">
    <location>
        <begin position="421"/>
        <end position="425"/>
    </location>
    <ligand>
        <name>AMP</name>
        <dbReference type="ChEBI" id="CHEBI:456215"/>
    </ligand>
</feature>
<comment type="caution">
    <text evidence="22">The sequence shown here is derived from an EMBL/GenBank/DDBJ whole genome shotgun (WGS) entry which is preliminary data.</text>
</comment>
<comment type="catalytic activity">
    <reaction evidence="2 18 19">
        <text>(6R)-NADPHX = (6S)-NADPHX</text>
        <dbReference type="Rhea" id="RHEA:32227"/>
        <dbReference type="ChEBI" id="CHEBI:64076"/>
        <dbReference type="ChEBI" id="CHEBI:64077"/>
        <dbReference type="EC" id="5.1.99.6"/>
    </reaction>
</comment>
<keyword evidence="9 18" id="KW-0630">Potassium</keyword>
<dbReference type="NCBIfam" id="TIGR00197">
    <property type="entry name" value="yjeF_nterm"/>
    <property type="match status" value="1"/>
</dbReference>
<dbReference type="Pfam" id="PF03853">
    <property type="entry name" value="YjeF_N"/>
    <property type="match status" value="1"/>
</dbReference>
<dbReference type="GO" id="GO:0052856">
    <property type="term" value="F:NAD(P)HX epimerase activity"/>
    <property type="evidence" value="ECO:0007669"/>
    <property type="project" value="UniProtKB-UniRule"/>
</dbReference>